<dbReference type="EMBL" id="BSUO01000001">
    <property type="protein sequence ID" value="GMA39442.1"/>
    <property type="molecule type" value="Genomic_DNA"/>
</dbReference>
<protein>
    <recommendedName>
        <fullName evidence="7">Phosphatidylglycerol--prolipoprotein diacylglyceryl transferase</fullName>
        <ecNumber evidence="7">2.5.1.145</ecNumber>
    </recommendedName>
</protein>
<feature type="transmembrane region" description="Helical" evidence="7">
    <location>
        <begin position="20"/>
        <end position="39"/>
    </location>
</feature>
<name>A0ABQ6IRT8_9MICO</name>
<dbReference type="HAMAP" id="MF_01147">
    <property type="entry name" value="Lgt"/>
    <property type="match status" value="1"/>
</dbReference>
<evidence type="ECO:0000256" key="7">
    <source>
        <dbReference type="HAMAP-Rule" id="MF_01147"/>
    </source>
</evidence>
<evidence type="ECO:0000256" key="3">
    <source>
        <dbReference type="ARBA" id="ARBA00022679"/>
    </source>
</evidence>
<comment type="subcellular location">
    <subcellularLocation>
        <location evidence="7">Cell membrane</location>
        <topology evidence="7">Multi-pass membrane protein</topology>
    </subcellularLocation>
</comment>
<feature type="transmembrane region" description="Helical" evidence="7">
    <location>
        <begin position="250"/>
        <end position="268"/>
    </location>
</feature>
<comment type="function">
    <text evidence="7">Catalyzes the transfer of the diacylglyceryl group from phosphatidylglycerol to the sulfhydryl group of the N-terminal cysteine of a prolipoprotein, the first step in the formation of mature lipoproteins.</text>
</comment>
<evidence type="ECO:0000256" key="6">
    <source>
        <dbReference type="ARBA" id="ARBA00023136"/>
    </source>
</evidence>
<feature type="binding site" evidence="7">
    <location>
        <position position="140"/>
    </location>
    <ligand>
        <name>a 1,2-diacyl-sn-glycero-3-phospho-(1'-sn-glycerol)</name>
        <dbReference type="ChEBI" id="CHEBI:64716"/>
    </ligand>
</feature>
<keyword evidence="10" id="KW-1185">Reference proteome</keyword>
<evidence type="ECO:0000313" key="10">
    <source>
        <dbReference type="Proteomes" id="UP001157126"/>
    </source>
</evidence>
<feature type="transmembrane region" description="Helical" evidence="7">
    <location>
        <begin position="51"/>
        <end position="73"/>
    </location>
</feature>
<feature type="transmembrane region" description="Helical" evidence="7">
    <location>
        <begin position="190"/>
        <end position="207"/>
    </location>
</feature>
<feature type="transmembrane region" description="Helical" evidence="7">
    <location>
        <begin position="93"/>
        <end position="114"/>
    </location>
</feature>
<comment type="pathway">
    <text evidence="7">Protein modification; lipoprotein biosynthesis (diacylglyceryl transfer).</text>
</comment>
<sequence length="327" mass="35609">MIAAIPSPEQAIWFLGPVPVRAYALCLLAGIVVALWWTGRRLDARGAREDAIWDIGVWAVPFGIVGGRLYHVISSPGPYFGPGGDPVDALKIWQGGLGIWGAVALGALGAWIGARRVGVDFRMLATAVAPPLAVAQAIGRWGNWFNNELYGGPTDVPWALQIHAWDPSRGQALRDSAGEAIVLGTYHPTFLYESLWCLLIAGVLLLIERRWKPAPGQLFAAYLMLYTLGRGFIESVRIDEATIVLGLRLNVWTSVLVFAFGALLWWIWRRRGAADTSQPRSAVVDHVAGPDTSGGDGRARGRARARPVVMRVTFRGRVRGRSSMTNP</sequence>
<dbReference type="EC" id="2.5.1.145" evidence="7"/>
<organism evidence="9 10">
    <name type="scientific">Mobilicoccus caccae</name>
    <dbReference type="NCBI Taxonomy" id="1859295"/>
    <lineage>
        <taxon>Bacteria</taxon>
        <taxon>Bacillati</taxon>
        <taxon>Actinomycetota</taxon>
        <taxon>Actinomycetes</taxon>
        <taxon>Micrococcales</taxon>
        <taxon>Dermatophilaceae</taxon>
        <taxon>Mobilicoccus</taxon>
    </lineage>
</organism>
<comment type="similarity">
    <text evidence="1 7">Belongs to the Lgt family.</text>
</comment>
<feature type="transmembrane region" description="Helical" evidence="7">
    <location>
        <begin position="219"/>
        <end position="238"/>
    </location>
</feature>
<reference evidence="10" key="1">
    <citation type="journal article" date="2019" name="Int. J. Syst. Evol. Microbiol.">
        <title>The Global Catalogue of Microorganisms (GCM) 10K type strain sequencing project: providing services to taxonomists for standard genome sequencing and annotation.</title>
        <authorList>
            <consortium name="The Broad Institute Genomics Platform"/>
            <consortium name="The Broad Institute Genome Sequencing Center for Infectious Disease"/>
            <person name="Wu L."/>
            <person name="Ma J."/>
        </authorList>
    </citation>
    <scope>NUCLEOTIDE SEQUENCE [LARGE SCALE GENOMIC DNA]</scope>
    <source>
        <strain evidence="10">NBRC 113072</strain>
    </source>
</reference>
<dbReference type="PANTHER" id="PTHR30589">
    <property type="entry name" value="PROLIPOPROTEIN DIACYLGLYCERYL TRANSFERASE"/>
    <property type="match status" value="1"/>
</dbReference>
<comment type="catalytic activity">
    <reaction evidence="7">
        <text>L-cysteinyl-[prolipoprotein] + a 1,2-diacyl-sn-glycero-3-phospho-(1'-sn-glycerol) = an S-1,2-diacyl-sn-glyceryl-L-cysteinyl-[prolipoprotein] + sn-glycerol 1-phosphate + H(+)</text>
        <dbReference type="Rhea" id="RHEA:56712"/>
        <dbReference type="Rhea" id="RHEA-COMP:14679"/>
        <dbReference type="Rhea" id="RHEA-COMP:14680"/>
        <dbReference type="ChEBI" id="CHEBI:15378"/>
        <dbReference type="ChEBI" id="CHEBI:29950"/>
        <dbReference type="ChEBI" id="CHEBI:57685"/>
        <dbReference type="ChEBI" id="CHEBI:64716"/>
        <dbReference type="ChEBI" id="CHEBI:140658"/>
        <dbReference type="EC" id="2.5.1.145"/>
    </reaction>
</comment>
<keyword evidence="2 7" id="KW-1003">Cell membrane</keyword>
<keyword evidence="6 7" id="KW-0472">Membrane</keyword>
<evidence type="ECO:0000256" key="5">
    <source>
        <dbReference type="ARBA" id="ARBA00022989"/>
    </source>
</evidence>
<evidence type="ECO:0000313" key="9">
    <source>
        <dbReference type="EMBL" id="GMA39442.1"/>
    </source>
</evidence>
<dbReference type="Pfam" id="PF01790">
    <property type="entry name" value="LGT"/>
    <property type="match status" value="1"/>
</dbReference>
<evidence type="ECO:0000256" key="4">
    <source>
        <dbReference type="ARBA" id="ARBA00022692"/>
    </source>
</evidence>
<keyword evidence="5 7" id="KW-1133">Transmembrane helix</keyword>
<evidence type="ECO:0000256" key="2">
    <source>
        <dbReference type="ARBA" id="ARBA00022475"/>
    </source>
</evidence>
<evidence type="ECO:0000256" key="8">
    <source>
        <dbReference type="SAM" id="MobiDB-lite"/>
    </source>
</evidence>
<dbReference type="RefSeq" id="WP_284303353.1">
    <property type="nucleotide sequence ID" value="NZ_BSUO01000001.1"/>
</dbReference>
<gene>
    <name evidence="7" type="primary">lgt</name>
    <name evidence="9" type="ORF">GCM10025883_14870</name>
</gene>
<keyword evidence="4 7" id="KW-0812">Transmembrane</keyword>
<dbReference type="PANTHER" id="PTHR30589:SF0">
    <property type="entry name" value="PHOSPHATIDYLGLYCEROL--PROLIPOPROTEIN DIACYLGLYCERYL TRANSFERASE"/>
    <property type="match status" value="1"/>
</dbReference>
<feature type="region of interest" description="Disordered" evidence="8">
    <location>
        <begin position="281"/>
        <end position="301"/>
    </location>
</feature>
<proteinExistence type="inferred from homology"/>
<evidence type="ECO:0000256" key="1">
    <source>
        <dbReference type="ARBA" id="ARBA00007150"/>
    </source>
</evidence>
<dbReference type="PROSITE" id="PS01311">
    <property type="entry name" value="LGT"/>
    <property type="match status" value="1"/>
</dbReference>
<dbReference type="InterPro" id="IPR001640">
    <property type="entry name" value="Lgt"/>
</dbReference>
<accession>A0ABQ6IRT8</accession>
<dbReference type="NCBIfam" id="TIGR00544">
    <property type="entry name" value="lgt"/>
    <property type="match status" value="1"/>
</dbReference>
<keyword evidence="3 7" id="KW-0808">Transferase</keyword>
<comment type="caution">
    <text evidence="9">The sequence shown here is derived from an EMBL/GenBank/DDBJ whole genome shotgun (WGS) entry which is preliminary data.</text>
</comment>
<dbReference type="Proteomes" id="UP001157126">
    <property type="component" value="Unassembled WGS sequence"/>
</dbReference>